<proteinExistence type="predicted"/>
<keyword evidence="3" id="KW-1185">Reference proteome</keyword>
<protein>
    <recommendedName>
        <fullName evidence="4">Head domain of trimeric autotransporter adhesin</fullName>
    </recommendedName>
</protein>
<dbReference type="Proteomes" id="UP000198838">
    <property type="component" value="Unassembled WGS sequence"/>
</dbReference>
<organism evidence="2 3">
    <name type="scientific">Acetitomaculum ruminis DSM 5522</name>
    <dbReference type="NCBI Taxonomy" id="1120918"/>
    <lineage>
        <taxon>Bacteria</taxon>
        <taxon>Bacillati</taxon>
        <taxon>Bacillota</taxon>
        <taxon>Clostridia</taxon>
        <taxon>Lachnospirales</taxon>
        <taxon>Lachnospiraceae</taxon>
        <taxon>Acetitomaculum</taxon>
    </lineage>
</organism>
<reference evidence="2 3" key="1">
    <citation type="submission" date="2016-10" db="EMBL/GenBank/DDBJ databases">
        <authorList>
            <person name="de Groot N.N."/>
        </authorList>
    </citation>
    <scope>NUCLEOTIDE SEQUENCE [LARGE SCALE GENOMIC DNA]</scope>
    <source>
        <strain evidence="2 3">DSM 5522</strain>
    </source>
</reference>
<dbReference type="Gene3D" id="2.150.10.10">
    <property type="entry name" value="Serralysin-like metalloprotease, C-terminal"/>
    <property type="match status" value="1"/>
</dbReference>
<dbReference type="InterPro" id="IPR011049">
    <property type="entry name" value="Serralysin-like_metalloprot_C"/>
</dbReference>
<accession>A0A1I0WEW9</accession>
<evidence type="ECO:0000313" key="3">
    <source>
        <dbReference type="Proteomes" id="UP000198838"/>
    </source>
</evidence>
<dbReference type="AlphaFoldDB" id="A0A1I0WEW9"/>
<dbReference type="RefSeq" id="WP_092870732.1">
    <property type="nucleotide sequence ID" value="NZ_FOJY01000004.1"/>
</dbReference>
<gene>
    <name evidence="2" type="ORF">SAMN05216249_10444</name>
</gene>
<sequence length="581" mass="59926">MNYTEHLDLIKPEVTDTYNIEDFNTNADLIDEAVGGHVSNRTNPHNVTKSQIGLGNVPNVSTNDQTPTYTEASNLTALTSGESLSTAFGKIKKAVGSLISHLSNTSNPHSVTKSQVGLGSVPNVSTNNQTPTYTEASSLTALTSGESLSTAFGKIKKAVGSLISHLSNTSNPHSVTKSQVGLGSVPNVSTNNQTPTYTEASSLTALASGEYLSTALGKIKKAVNVVISHETGKMNTSNPSGSGSFSLNRKSGTTVGNNSFTEGDDCTASGFCSHAEGNSCIASKDEAHAEGCNCTASGYYSHAEGFGTTASVSCAHAEGCNTIASNSEAHAEGLATTASGSYSHTEGRYTTASNEAAHAEGCNTIASGWYSHAGGWGTKATVKAQTVIGKFNETNSSALFIVGNGSEGVQNAGGSATDSAERSNAFWVNENGIAYVQKTSSGVSSGSKEVLNGGAVYNALNPSQVNVDISTNGSAPSSVTTGSSGAQGVKYIKIGALVVVEYMVNVKSGVNMDSVITIASGLPAAANGSRYWGRTQNQYIAGLQLTTDGELKLEFVRRITDGTKMDPSGLWLQGTITYISR</sequence>
<evidence type="ECO:0008006" key="4">
    <source>
        <dbReference type="Google" id="ProtNLM"/>
    </source>
</evidence>
<dbReference type="EMBL" id="FOJY01000004">
    <property type="protein sequence ID" value="SFA87295.1"/>
    <property type="molecule type" value="Genomic_DNA"/>
</dbReference>
<evidence type="ECO:0000256" key="1">
    <source>
        <dbReference type="SAM" id="MobiDB-lite"/>
    </source>
</evidence>
<name>A0A1I0WEW9_9FIRM</name>
<dbReference type="OrthoDB" id="1975049at2"/>
<dbReference type="SUPFAM" id="SSF101967">
    <property type="entry name" value="Adhesin YadA, collagen-binding domain"/>
    <property type="match status" value="1"/>
</dbReference>
<dbReference type="STRING" id="1120918.SAMN05216249_10444"/>
<evidence type="ECO:0000313" key="2">
    <source>
        <dbReference type="EMBL" id="SFA87295.1"/>
    </source>
</evidence>
<feature type="region of interest" description="Disordered" evidence="1">
    <location>
        <begin position="103"/>
        <end position="123"/>
    </location>
</feature>